<dbReference type="SUPFAM" id="SSF55120">
    <property type="entry name" value="Pseudouridine synthase"/>
    <property type="match status" value="1"/>
</dbReference>
<sequence length="226" mass="25639">MEEDSLKLTAPPSYKWRLVIAYDGTRFSAPFFALHSSSLNESSPTIQCLLEQALIRVTKLERKNLHLVGASRTDAGVHALGQVAHFVTPFNYDGLESIRAALTGLLLTDIRVKDISPAPPEFHARFSVTGKIYHYKIYNDPIMDPFQRQYAYHSVYKLNPDAMRGKLQRYVPGIFDVFKDNNTALNESTYWKKALLGNKEDHYNSPEGLGTSYLVRKSVSKDIMHN</sequence>
<dbReference type="GO" id="GO:0031119">
    <property type="term" value="P:tRNA pseudouridine synthesis"/>
    <property type="evidence" value="ECO:0007669"/>
    <property type="project" value="TreeGrafter"/>
</dbReference>
<dbReference type="InterPro" id="IPR020103">
    <property type="entry name" value="PsdUridine_synth_cat_dom_sf"/>
</dbReference>
<feature type="domain" description="Pseudouridine synthase I TruA alpha/beta" evidence="3">
    <location>
        <begin position="20"/>
        <end position="126"/>
    </location>
</feature>
<evidence type="ECO:0000313" key="4">
    <source>
        <dbReference type="EMBL" id="KAK3011956.1"/>
    </source>
</evidence>
<keyword evidence="5" id="KW-1185">Reference proteome</keyword>
<comment type="catalytic activity">
    <reaction evidence="2">
        <text>uridine(38/39/40) in tRNA = pseudouridine(38/39/40) in tRNA</text>
        <dbReference type="Rhea" id="RHEA:22376"/>
        <dbReference type="Rhea" id="RHEA-COMP:10085"/>
        <dbReference type="Rhea" id="RHEA-COMP:10087"/>
        <dbReference type="ChEBI" id="CHEBI:65314"/>
        <dbReference type="ChEBI" id="CHEBI:65315"/>
        <dbReference type="EC" id="5.4.99.12"/>
    </reaction>
</comment>
<keyword evidence="2" id="KW-0819">tRNA processing</keyword>
<dbReference type="InterPro" id="IPR020094">
    <property type="entry name" value="TruA/RsuA/RluB/E/F_N"/>
</dbReference>
<dbReference type="InterPro" id="IPR020097">
    <property type="entry name" value="PsdUridine_synth_TruA_a/b_dom"/>
</dbReference>
<organism evidence="4 5">
    <name type="scientific">Escallonia herrerae</name>
    <dbReference type="NCBI Taxonomy" id="1293975"/>
    <lineage>
        <taxon>Eukaryota</taxon>
        <taxon>Viridiplantae</taxon>
        <taxon>Streptophyta</taxon>
        <taxon>Embryophyta</taxon>
        <taxon>Tracheophyta</taxon>
        <taxon>Spermatophyta</taxon>
        <taxon>Magnoliopsida</taxon>
        <taxon>eudicotyledons</taxon>
        <taxon>Gunneridae</taxon>
        <taxon>Pentapetalae</taxon>
        <taxon>asterids</taxon>
        <taxon>campanulids</taxon>
        <taxon>Escalloniales</taxon>
        <taxon>Escalloniaceae</taxon>
        <taxon>Escallonia</taxon>
    </lineage>
</organism>
<comment type="similarity">
    <text evidence="2">Belongs to the tRNA pseudouridine synthase TruA family.</text>
</comment>
<keyword evidence="1 2" id="KW-0413">Isomerase</keyword>
<evidence type="ECO:0000259" key="3">
    <source>
        <dbReference type="Pfam" id="PF01416"/>
    </source>
</evidence>
<dbReference type="Pfam" id="PF01416">
    <property type="entry name" value="PseudoU_synth_1"/>
    <property type="match status" value="1"/>
</dbReference>
<evidence type="ECO:0000256" key="2">
    <source>
        <dbReference type="RuleBase" id="RU003792"/>
    </source>
</evidence>
<gene>
    <name evidence="4" type="ORF">RJ639_012538</name>
</gene>
<name>A0AA89AU58_9ASTE</name>
<dbReference type="Proteomes" id="UP001188597">
    <property type="component" value="Unassembled WGS sequence"/>
</dbReference>
<dbReference type="GO" id="GO:0160147">
    <property type="term" value="F:tRNA pseudouridine(38-40) synthase activity"/>
    <property type="evidence" value="ECO:0007669"/>
    <property type="project" value="UniProtKB-EC"/>
</dbReference>
<reference evidence="4" key="1">
    <citation type="submission" date="2022-12" db="EMBL/GenBank/DDBJ databases">
        <title>Draft genome assemblies for two species of Escallonia (Escalloniales).</title>
        <authorList>
            <person name="Chanderbali A."/>
            <person name="Dervinis C."/>
            <person name="Anghel I."/>
            <person name="Soltis D."/>
            <person name="Soltis P."/>
            <person name="Zapata F."/>
        </authorList>
    </citation>
    <scope>NUCLEOTIDE SEQUENCE</scope>
    <source>
        <strain evidence="4">UCBG64.0493</strain>
        <tissue evidence="4">Leaf</tissue>
    </source>
</reference>
<proteinExistence type="inferred from homology"/>
<dbReference type="PANTHER" id="PTHR11142:SF0">
    <property type="entry name" value="TRNA PSEUDOURIDINE SYNTHASE-LIKE 1"/>
    <property type="match status" value="1"/>
</dbReference>
<protein>
    <recommendedName>
        <fullName evidence="2">tRNA pseudouridine synthase</fullName>
        <ecNumber evidence="2">5.4.99.12</ecNumber>
    </recommendedName>
</protein>
<dbReference type="GO" id="GO:0003723">
    <property type="term" value="F:RNA binding"/>
    <property type="evidence" value="ECO:0007669"/>
    <property type="project" value="InterPro"/>
</dbReference>
<dbReference type="Gene3D" id="3.30.70.580">
    <property type="entry name" value="Pseudouridine synthase I, catalytic domain, N-terminal subdomain"/>
    <property type="match status" value="1"/>
</dbReference>
<evidence type="ECO:0000313" key="5">
    <source>
        <dbReference type="Proteomes" id="UP001188597"/>
    </source>
</evidence>
<dbReference type="AlphaFoldDB" id="A0AA89AU58"/>
<dbReference type="EC" id="5.4.99.12" evidence="2"/>
<comment type="caution">
    <text evidence="4">The sequence shown here is derived from an EMBL/GenBank/DDBJ whole genome shotgun (WGS) entry which is preliminary data.</text>
</comment>
<dbReference type="PANTHER" id="PTHR11142">
    <property type="entry name" value="PSEUDOURIDYLATE SYNTHASE"/>
    <property type="match status" value="1"/>
</dbReference>
<accession>A0AA89AU58</accession>
<evidence type="ECO:0000256" key="1">
    <source>
        <dbReference type="ARBA" id="ARBA00023235"/>
    </source>
</evidence>
<dbReference type="EMBL" id="JAVXUP010001410">
    <property type="protein sequence ID" value="KAK3011956.1"/>
    <property type="molecule type" value="Genomic_DNA"/>
</dbReference>
<dbReference type="InterPro" id="IPR001406">
    <property type="entry name" value="PsdUridine_synth_TruA"/>
</dbReference>